<name>B6Q4Z8_TALMQ</name>
<dbReference type="InterPro" id="IPR002328">
    <property type="entry name" value="ADH_Zn_CS"/>
</dbReference>
<accession>B6Q4Z8</accession>
<dbReference type="GO" id="GO:0004022">
    <property type="term" value="F:alcohol dehydrogenase (NAD+) activity"/>
    <property type="evidence" value="ECO:0007669"/>
    <property type="project" value="TreeGrafter"/>
</dbReference>
<evidence type="ECO:0000256" key="1">
    <source>
        <dbReference type="ARBA" id="ARBA00001947"/>
    </source>
</evidence>
<evidence type="ECO:0000259" key="9">
    <source>
        <dbReference type="Pfam" id="PF08240"/>
    </source>
</evidence>
<dbReference type="VEuPathDB" id="FungiDB:PMAA_022240"/>
<gene>
    <name evidence="10" type="ORF">PMAA_022240</name>
</gene>
<evidence type="ECO:0000313" key="10">
    <source>
        <dbReference type="EMBL" id="EEA27341.1"/>
    </source>
</evidence>
<evidence type="ECO:0000256" key="5">
    <source>
        <dbReference type="ARBA" id="ARBA00023002"/>
    </source>
</evidence>
<dbReference type="PANTHER" id="PTHR42940:SF7">
    <property type="entry name" value="ALCOHOL DEHYDROGENASE-LIKE N-TERMINAL DOMAIN-CONTAINING PROTEIN"/>
    <property type="match status" value="1"/>
</dbReference>
<comment type="cofactor">
    <cofactor evidence="1 7">
        <name>Zn(2+)</name>
        <dbReference type="ChEBI" id="CHEBI:29105"/>
    </cofactor>
</comment>
<dbReference type="Pfam" id="PF00107">
    <property type="entry name" value="ADH_zinc_N"/>
    <property type="match status" value="1"/>
</dbReference>
<dbReference type="Gene3D" id="3.40.50.720">
    <property type="entry name" value="NAD(P)-binding Rossmann-like Domain"/>
    <property type="match status" value="1"/>
</dbReference>
<evidence type="ECO:0000259" key="8">
    <source>
        <dbReference type="Pfam" id="PF00107"/>
    </source>
</evidence>
<dbReference type="OrthoDB" id="1560166at2759"/>
<evidence type="ECO:0000256" key="2">
    <source>
        <dbReference type="ARBA" id="ARBA00008072"/>
    </source>
</evidence>
<dbReference type="EMBL" id="DS995899">
    <property type="protein sequence ID" value="EEA27341.1"/>
    <property type="molecule type" value="Genomic_DNA"/>
</dbReference>
<keyword evidence="3 7" id="KW-0479">Metal-binding</keyword>
<keyword evidence="5" id="KW-0560">Oxidoreductase</keyword>
<evidence type="ECO:0000256" key="3">
    <source>
        <dbReference type="ARBA" id="ARBA00022723"/>
    </source>
</evidence>
<proteinExistence type="inferred from homology"/>
<evidence type="ECO:0000256" key="7">
    <source>
        <dbReference type="RuleBase" id="RU361277"/>
    </source>
</evidence>
<organism evidence="10 11">
    <name type="scientific">Talaromyces marneffei (strain ATCC 18224 / CBS 334.59 / QM 7333)</name>
    <name type="common">Penicillium marneffei</name>
    <dbReference type="NCBI Taxonomy" id="441960"/>
    <lineage>
        <taxon>Eukaryota</taxon>
        <taxon>Fungi</taxon>
        <taxon>Dikarya</taxon>
        <taxon>Ascomycota</taxon>
        <taxon>Pezizomycotina</taxon>
        <taxon>Eurotiomycetes</taxon>
        <taxon>Eurotiomycetidae</taxon>
        <taxon>Eurotiales</taxon>
        <taxon>Trichocomaceae</taxon>
        <taxon>Talaromyces</taxon>
        <taxon>Talaromyces sect. Talaromyces</taxon>
    </lineage>
</organism>
<dbReference type="GO" id="GO:0008270">
    <property type="term" value="F:zinc ion binding"/>
    <property type="evidence" value="ECO:0007669"/>
    <property type="project" value="InterPro"/>
</dbReference>
<keyword evidence="11" id="KW-1185">Reference proteome</keyword>
<dbReference type="PROSITE" id="PS00059">
    <property type="entry name" value="ADH_ZINC"/>
    <property type="match status" value="1"/>
</dbReference>
<evidence type="ECO:0000313" key="11">
    <source>
        <dbReference type="Proteomes" id="UP000001294"/>
    </source>
</evidence>
<dbReference type="AlphaFoldDB" id="B6Q4Z8"/>
<dbReference type="Gene3D" id="3.90.180.10">
    <property type="entry name" value="Medium-chain alcohol dehydrogenases, catalytic domain"/>
    <property type="match status" value="1"/>
</dbReference>
<evidence type="ECO:0000256" key="4">
    <source>
        <dbReference type="ARBA" id="ARBA00022833"/>
    </source>
</evidence>
<dbReference type="FunFam" id="3.40.50.720:FF:000039">
    <property type="entry name" value="Alcohol dehydrogenase AdhP"/>
    <property type="match status" value="1"/>
</dbReference>
<dbReference type="InterPro" id="IPR013149">
    <property type="entry name" value="ADH-like_C"/>
</dbReference>
<dbReference type="InterPro" id="IPR036291">
    <property type="entry name" value="NAD(P)-bd_dom_sf"/>
</dbReference>
<sequence>MKPVVHWSSKRPILPLLPHVRFWFKLRHAVFAFQILLHNTITWAVDCMIIPGLQSRKLRLTCIEFVLTSPQVPGHEIIGKVVAVGSGVSGWTVGDRVGGGWHGGHDGTCRACKTGHYQMCDNQLVNGITRDGGYAEYCTIRSEAAVRIPPDVDAATYAPMLCAGVTVFNSMRQMQVPPGSTVAIQGLGGLGHLALQYANKFGYRVVALSRDSKKETFARQLGAHEYIDGSKEDVGEALQKLGGASLIVSTAPDKNSITPLLKGLGIQGKLLILSIVDDLPVNTAILMRYGSSVHSWPSGHAIDSEEAIQFAGLQDIKCMVETFPLEKANEAYDAMLKGSVRFRSVIKMN</sequence>
<keyword evidence="4 7" id="KW-0862">Zinc</keyword>
<dbReference type="Proteomes" id="UP000001294">
    <property type="component" value="Unassembled WGS sequence"/>
</dbReference>
<feature type="domain" description="Alcohol dehydrogenase-like N-terminal" evidence="9">
    <location>
        <begin position="66"/>
        <end position="149"/>
    </location>
</feature>
<dbReference type="STRING" id="441960.B6Q4Z8"/>
<dbReference type="PANTHER" id="PTHR42940">
    <property type="entry name" value="ALCOHOL DEHYDROGENASE 1-RELATED"/>
    <property type="match status" value="1"/>
</dbReference>
<dbReference type="SUPFAM" id="SSF51735">
    <property type="entry name" value="NAD(P)-binding Rossmann-fold domains"/>
    <property type="match status" value="1"/>
</dbReference>
<feature type="domain" description="Alcohol dehydrogenase-like C-terminal" evidence="8">
    <location>
        <begin position="189"/>
        <end position="289"/>
    </location>
</feature>
<comment type="similarity">
    <text evidence="2 7">Belongs to the zinc-containing alcohol dehydrogenase family.</text>
</comment>
<keyword evidence="6" id="KW-0520">NAD</keyword>
<dbReference type="PhylomeDB" id="B6Q4Z8"/>
<reference evidence="11" key="1">
    <citation type="journal article" date="2015" name="Genome Announc.">
        <title>Genome sequence of the AIDS-associated pathogen Penicillium marneffei (ATCC18224) and its near taxonomic relative Talaromyces stipitatus (ATCC10500).</title>
        <authorList>
            <person name="Nierman W.C."/>
            <person name="Fedorova-Abrams N.D."/>
            <person name="Andrianopoulos A."/>
        </authorList>
    </citation>
    <scope>NUCLEOTIDE SEQUENCE [LARGE SCALE GENOMIC DNA]</scope>
    <source>
        <strain evidence="11">ATCC 18224 / CBS 334.59 / QM 7333</strain>
    </source>
</reference>
<evidence type="ECO:0000256" key="6">
    <source>
        <dbReference type="ARBA" id="ARBA00023027"/>
    </source>
</evidence>
<dbReference type="Pfam" id="PF08240">
    <property type="entry name" value="ADH_N"/>
    <property type="match status" value="1"/>
</dbReference>
<dbReference type="GO" id="GO:0005737">
    <property type="term" value="C:cytoplasm"/>
    <property type="evidence" value="ECO:0007669"/>
    <property type="project" value="TreeGrafter"/>
</dbReference>
<dbReference type="InterPro" id="IPR011032">
    <property type="entry name" value="GroES-like_sf"/>
</dbReference>
<protein>
    <submittedName>
        <fullName evidence="10">Alcohol dehydrogenase, putative</fullName>
    </submittedName>
</protein>
<dbReference type="SUPFAM" id="SSF50129">
    <property type="entry name" value="GroES-like"/>
    <property type="match status" value="1"/>
</dbReference>
<dbReference type="InterPro" id="IPR013154">
    <property type="entry name" value="ADH-like_N"/>
</dbReference>